<dbReference type="AlphaFoldDB" id="A0A444VZX0"/>
<name>A0A444VZX0_9FLAO</name>
<dbReference type="OrthoDB" id="1325782at2"/>
<reference evidence="2 3" key="1">
    <citation type="submission" date="2014-12" db="EMBL/GenBank/DDBJ databases">
        <title>Genome sequence of Flavobacterium anhuiense RCM74.</title>
        <authorList>
            <person name="Kim J.F."/>
            <person name="Song J.Y."/>
            <person name="Kwak M.-J."/>
            <person name="Lee S.-W."/>
        </authorList>
    </citation>
    <scope>NUCLEOTIDE SEQUENCE [LARGE SCALE GENOMIC DNA]</scope>
    <source>
        <strain evidence="2 3">RCM74</strain>
    </source>
</reference>
<accession>A0A444VZX0</accession>
<organism evidence="2 3">
    <name type="scientific">Flavobacterium anhuiense</name>
    <dbReference type="NCBI Taxonomy" id="459526"/>
    <lineage>
        <taxon>Bacteria</taxon>
        <taxon>Pseudomonadati</taxon>
        <taxon>Bacteroidota</taxon>
        <taxon>Flavobacteriia</taxon>
        <taxon>Flavobacteriales</taxon>
        <taxon>Flavobacteriaceae</taxon>
        <taxon>Flavobacterium</taxon>
    </lineage>
</organism>
<dbReference type="EMBL" id="JUIV01000005">
    <property type="protein sequence ID" value="RYJ39084.1"/>
    <property type="molecule type" value="Genomic_DNA"/>
</dbReference>
<evidence type="ECO:0000313" key="3">
    <source>
        <dbReference type="Proteomes" id="UP000290433"/>
    </source>
</evidence>
<evidence type="ECO:0000313" key="2">
    <source>
        <dbReference type="EMBL" id="RYJ39084.1"/>
    </source>
</evidence>
<dbReference type="Proteomes" id="UP000290433">
    <property type="component" value="Unassembled WGS sequence"/>
</dbReference>
<gene>
    <name evidence="2" type="ORF">NU08_1922</name>
</gene>
<proteinExistence type="predicted"/>
<comment type="caution">
    <text evidence="2">The sequence shown here is derived from an EMBL/GenBank/DDBJ whole genome shotgun (WGS) entry which is preliminary data.</text>
</comment>
<dbReference type="RefSeq" id="WP_129746850.1">
    <property type="nucleotide sequence ID" value="NZ_JUIV01000005.1"/>
</dbReference>
<sequence length="267" mass="32357">MQIYFIKSGFNSYGGTFNEPFRYLGNIISDRFRTEGVEFPFKEIEIILALFSNKPKGKDKEIYNDWFNKLPRFYRGKNILSVTLPVFANEKSLEDIFQLIYRGFELIFAKKKKDDLYDIEKVKQVLSLLEIELQNTDLRKLNEEYESLLYQEALTRRTEDRKERENRSVENKKAIRDLRFYYHFENIGYRYFDPYDSEICDKILNKLRDRKFKLPDYTHLYIQVSDSFENSLYNTVRNENCYVCGIAVLKDYKDYQKKKEEEKKRIE</sequence>
<feature type="coiled-coil region" evidence="1">
    <location>
        <begin position="119"/>
        <end position="151"/>
    </location>
</feature>
<evidence type="ECO:0000256" key="1">
    <source>
        <dbReference type="SAM" id="Coils"/>
    </source>
</evidence>
<keyword evidence="1" id="KW-0175">Coiled coil</keyword>
<protein>
    <submittedName>
        <fullName evidence="2">Uncharacterized protein</fullName>
    </submittedName>
</protein>